<feature type="transmembrane region" description="Helical" evidence="6">
    <location>
        <begin position="335"/>
        <end position="353"/>
    </location>
</feature>
<feature type="transmembrane region" description="Helical" evidence="6">
    <location>
        <begin position="297"/>
        <end position="314"/>
    </location>
</feature>
<organism evidence="7 8">
    <name type="scientific">Mesorhabditis belari</name>
    <dbReference type="NCBI Taxonomy" id="2138241"/>
    <lineage>
        <taxon>Eukaryota</taxon>
        <taxon>Metazoa</taxon>
        <taxon>Ecdysozoa</taxon>
        <taxon>Nematoda</taxon>
        <taxon>Chromadorea</taxon>
        <taxon>Rhabditida</taxon>
        <taxon>Rhabditina</taxon>
        <taxon>Rhabditomorpha</taxon>
        <taxon>Rhabditoidea</taxon>
        <taxon>Rhabditidae</taxon>
        <taxon>Mesorhabditinae</taxon>
        <taxon>Mesorhabditis</taxon>
    </lineage>
</organism>
<feature type="transmembrane region" description="Helical" evidence="6">
    <location>
        <begin position="224"/>
        <end position="246"/>
    </location>
</feature>
<comment type="similarity">
    <text evidence="2">Belongs to the unc-93 family.</text>
</comment>
<dbReference type="Gene3D" id="1.20.1250.20">
    <property type="entry name" value="MFS general substrate transporter like domains"/>
    <property type="match status" value="2"/>
</dbReference>
<evidence type="ECO:0000313" key="7">
    <source>
        <dbReference type="Proteomes" id="UP000887575"/>
    </source>
</evidence>
<feature type="transmembrane region" description="Helical" evidence="6">
    <location>
        <begin position="30"/>
        <end position="49"/>
    </location>
</feature>
<evidence type="ECO:0000256" key="4">
    <source>
        <dbReference type="ARBA" id="ARBA00022989"/>
    </source>
</evidence>
<evidence type="ECO:0000256" key="3">
    <source>
        <dbReference type="ARBA" id="ARBA00022692"/>
    </source>
</evidence>
<dbReference type="AlphaFoldDB" id="A0AAF3EEG6"/>
<accession>A0AAF3EEG6</accession>
<sequence>MAIIYLFMTISEFAVPTVIDRIGAKWSMTLGSIFYVFFLLGFLHLSAFLLYTLSALLGIGAALLWTASGVFLVEFSTDGQLTRNSGILWAMIQASLIPGAVFLTFLLQNEDLVSSYRLLYSVFTGFALFAVFTFLLLSMRPKNTKTKKNICQNFCIFQRVTESSLRRKTVVEDLLEIGRLMKSRKMGTLLVMFLYLGIESAFANGVYTGCLSATRRLTETNESVIAYAIFSIAFGHIIGASLFGMFSTQTMKFGRKSIIGIGLICHLVAYTLCLLILPFESPLANTWDKSIIEPRLILVLFTGFLLGFAGSCWHTQSLIMIGDLYKGPQLPSAIAIYRLCQSFAGVLVFLYSAHFALQWQLGIASLFAIIGYFVYHIVHQWATKEFESKNEEIVRRCVINEEIL</sequence>
<feature type="transmembrane region" description="Helical" evidence="6">
    <location>
        <begin position="55"/>
        <end position="75"/>
    </location>
</feature>
<evidence type="ECO:0000256" key="1">
    <source>
        <dbReference type="ARBA" id="ARBA00004141"/>
    </source>
</evidence>
<keyword evidence="4 6" id="KW-1133">Transmembrane helix</keyword>
<dbReference type="Proteomes" id="UP000887575">
    <property type="component" value="Unassembled WGS sequence"/>
</dbReference>
<dbReference type="InterPro" id="IPR036259">
    <property type="entry name" value="MFS_trans_sf"/>
</dbReference>
<comment type="subcellular location">
    <subcellularLocation>
        <location evidence="1">Membrane</location>
        <topology evidence="1">Multi-pass membrane protein</topology>
    </subcellularLocation>
</comment>
<feature type="transmembrane region" description="Helical" evidence="6">
    <location>
        <begin position="186"/>
        <end position="204"/>
    </location>
</feature>
<keyword evidence="7" id="KW-1185">Reference proteome</keyword>
<evidence type="ECO:0000256" key="2">
    <source>
        <dbReference type="ARBA" id="ARBA00009172"/>
    </source>
</evidence>
<dbReference type="WBParaSite" id="MBELARI_LOCUS12369">
    <property type="protein sequence ID" value="MBELARI_LOCUS12369"/>
    <property type="gene ID" value="MBELARI_LOCUS12369"/>
</dbReference>
<feature type="transmembrane region" description="Helical" evidence="6">
    <location>
        <begin position="258"/>
        <end position="277"/>
    </location>
</feature>
<keyword evidence="3 6" id="KW-0812">Transmembrane</keyword>
<proteinExistence type="inferred from homology"/>
<feature type="transmembrane region" description="Helical" evidence="6">
    <location>
        <begin position="118"/>
        <end position="138"/>
    </location>
</feature>
<evidence type="ECO:0000313" key="8">
    <source>
        <dbReference type="WBParaSite" id="MBELARI_LOCUS12369"/>
    </source>
</evidence>
<dbReference type="PANTHER" id="PTHR23294:SF20">
    <property type="entry name" value="UNC93-LIKE PROTEIN MFSD11"/>
    <property type="match status" value="1"/>
</dbReference>
<dbReference type="PANTHER" id="PTHR23294">
    <property type="entry name" value="ET TRANSLATION PRODUCT-RELATED"/>
    <property type="match status" value="1"/>
</dbReference>
<protein>
    <submittedName>
        <fullName evidence="8">Major facilitator superfamily (MFS) profile domain-containing protein</fullName>
    </submittedName>
</protein>
<dbReference type="Pfam" id="PF05978">
    <property type="entry name" value="UNC-93"/>
    <property type="match status" value="1"/>
</dbReference>
<name>A0AAF3EEG6_9BILA</name>
<dbReference type="InterPro" id="IPR051617">
    <property type="entry name" value="UNC-93-like_regulator"/>
</dbReference>
<dbReference type="GO" id="GO:0016020">
    <property type="term" value="C:membrane"/>
    <property type="evidence" value="ECO:0007669"/>
    <property type="project" value="UniProtKB-SubCell"/>
</dbReference>
<evidence type="ECO:0000256" key="6">
    <source>
        <dbReference type="SAM" id="Phobius"/>
    </source>
</evidence>
<feature type="transmembrane region" description="Helical" evidence="6">
    <location>
        <begin position="87"/>
        <end position="106"/>
    </location>
</feature>
<reference evidence="8" key="1">
    <citation type="submission" date="2024-02" db="UniProtKB">
        <authorList>
            <consortium name="WormBaseParasite"/>
        </authorList>
    </citation>
    <scope>IDENTIFICATION</scope>
</reference>
<dbReference type="InterPro" id="IPR010291">
    <property type="entry name" value="Ion_channel_UNC-93"/>
</dbReference>
<keyword evidence="5 6" id="KW-0472">Membrane</keyword>
<feature type="transmembrane region" description="Helical" evidence="6">
    <location>
        <begin position="359"/>
        <end position="378"/>
    </location>
</feature>
<dbReference type="SUPFAM" id="SSF103473">
    <property type="entry name" value="MFS general substrate transporter"/>
    <property type="match status" value="1"/>
</dbReference>
<evidence type="ECO:0000256" key="5">
    <source>
        <dbReference type="ARBA" id="ARBA00023136"/>
    </source>
</evidence>